<reference evidence="3" key="1">
    <citation type="submission" date="2018-05" db="EMBL/GenBank/DDBJ databases">
        <authorList>
            <person name="Lanie J.A."/>
            <person name="Ng W.-L."/>
            <person name="Kazmierczak K.M."/>
            <person name="Andrzejewski T.M."/>
            <person name="Davidsen T.M."/>
            <person name="Wayne K.J."/>
            <person name="Tettelin H."/>
            <person name="Glass J.I."/>
            <person name="Rusch D."/>
            <person name="Podicherti R."/>
            <person name="Tsui H.-C.T."/>
            <person name="Winkler M.E."/>
        </authorList>
    </citation>
    <scope>NUCLEOTIDE SEQUENCE</scope>
</reference>
<dbReference type="Gene3D" id="1.10.4100.10">
    <property type="entry name" value="2-methylcitrate dehydratase PrpD"/>
    <property type="match status" value="1"/>
</dbReference>
<dbReference type="InterPro" id="IPR045337">
    <property type="entry name" value="MmgE_PrpD_C"/>
</dbReference>
<dbReference type="EMBL" id="UINC01092681">
    <property type="protein sequence ID" value="SVC46470.1"/>
    <property type="molecule type" value="Genomic_DNA"/>
</dbReference>
<dbReference type="InterPro" id="IPR005656">
    <property type="entry name" value="MmgE_PrpD"/>
</dbReference>
<dbReference type="PANTHER" id="PTHR16943">
    <property type="entry name" value="2-METHYLCITRATE DEHYDRATASE-RELATED"/>
    <property type="match status" value="1"/>
</dbReference>
<dbReference type="Gene3D" id="3.30.1330.120">
    <property type="entry name" value="2-methylcitrate dehydratase PrpD"/>
    <property type="match status" value="1"/>
</dbReference>
<dbReference type="GO" id="GO:0016829">
    <property type="term" value="F:lyase activity"/>
    <property type="evidence" value="ECO:0007669"/>
    <property type="project" value="InterPro"/>
</dbReference>
<comment type="similarity">
    <text evidence="1">Belongs to the PrpD family.</text>
</comment>
<dbReference type="SUPFAM" id="SSF103378">
    <property type="entry name" value="2-methylcitrate dehydratase PrpD"/>
    <property type="match status" value="1"/>
</dbReference>
<feature type="non-terminal residue" evidence="3">
    <location>
        <position position="1"/>
    </location>
</feature>
<evidence type="ECO:0000256" key="1">
    <source>
        <dbReference type="ARBA" id="ARBA00006174"/>
    </source>
</evidence>
<evidence type="ECO:0000313" key="3">
    <source>
        <dbReference type="EMBL" id="SVC46470.1"/>
    </source>
</evidence>
<name>A0A382MCW1_9ZZZZ</name>
<sequence length="93" mass="10755">KIKGEPSQKFEKMFPAKQPSRVVVTTKDGRIFEEYLEYPKGDPREPMTMDDLENKFNSLVGDKFDDSKKNIIKDTIFDCEELTAGEFMQSLNV</sequence>
<dbReference type="InterPro" id="IPR042188">
    <property type="entry name" value="MmgE/PrpD_sf_2"/>
</dbReference>
<protein>
    <recommendedName>
        <fullName evidence="2">MmgE/PrpD C-terminal domain-containing protein</fullName>
    </recommendedName>
</protein>
<evidence type="ECO:0000259" key="2">
    <source>
        <dbReference type="Pfam" id="PF19305"/>
    </source>
</evidence>
<dbReference type="InterPro" id="IPR036148">
    <property type="entry name" value="MmgE/PrpD_sf"/>
</dbReference>
<dbReference type="PANTHER" id="PTHR16943:SF8">
    <property type="entry name" value="2-METHYLCITRATE DEHYDRATASE"/>
    <property type="match status" value="1"/>
</dbReference>
<dbReference type="InterPro" id="IPR042183">
    <property type="entry name" value="MmgE/PrpD_sf_1"/>
</dbReference>
<accession>A0A382MCW1</accession>
<organism evidence="3">
    <name type="scientific">marine metagenome</name>
    <dbReference type="NCBI Taxonomy" id="408172"/>
    <lineage>
        <taxon>unclassified sequences</taxon>
        <taxon>metagenomes</taxon>
        <taxon>ecological metagenomes</taxon>
    </lineage>
</organism>
<proteinExistence type="inferred from homology"/>
<gene>
    <name evidence="3" type="ORF">METZ01_LOCUS299324</name>
</gene>
<dbReference type="AlphaFoldDB" id="A0A382MCW1"/>
<feature type="domain" description="MmgE/PrpD C-terminal" evidence="2">
    <location>
        <begin position="1"/>
        <end position="72"/>
    </location>
</feature>
<dbReference type="Pfam" id="PF19305">
    <property type="entry name" value="MmgE_PrpD_C"/>
    <property type="match status" value="1"/>
</dbReference>